<dbReference type="Gene3D" id="1.10.10.10">
    <property type="entry name" value="Winged helix-like DNA-binding domain superfamily/Winged helix DNA-binding domain"/>
    <property type="match status" value="1"/>
</dbReference>
<feature type="domain" description="HTH gntR-type" evidence="4">
    <location>
        <begin position="4"/>
        <end position="72"/>
    </location>
</feature>
<organism evidence="5 6">
    <name type="scientific">Nocardioides agariphilus</name>
    <dbReference type="NCBI Taxonomy" id="433664"/>
    <lineage>
        <taxon>Bacteria</taxon>
        <taxon>Bacillati</taxon>
        <taxon>Actinomycetota</taxon>
        <taxon>Actinomycetes</taxon>
        <taxon>Propionibacteriales</taxon>
        <taxon>Nocardioidaceae</taxon>
        <taxon>Nocardioides</taxon>
    </lineage>
</organism>
<evidence type="ECO:0000256" key="1">
    <source>
        <dbReference type="ARBA" id="ARBA00023015"/>
    </source>
</evidence>
<comment type="caution">
    <text evidence="5">The sequence shown here is derived from an EMBL/GenBank/DDBJ whole genome shotgun (WGS) entry which is preliminary data.</text>
</comment>
<evidence type="ECO:0000313" key="5">
    <source>
        <dbReference type="EMBL" id="MBF4769347.1"/>
    </source>
</evidence>
<dbReference type="SUPFAM" id="SSF48008">
    <property type="entry name" value="GntR ligand-binding domain-like"/>
    <property type="match status" value="1"/>
</dbReference>
<name>A0A930YJJ0_9ACTN</name>
<dbReference type="InterPro" id="IPR011711">
    <property type="entry name" value="GntR_C"/>
</dbReference>
<dbReference type="PANTHER" id="PTHR43537">
    <property type="entry name" value="TRANSCRIPTIONAL REGULATOR, GNTR FAMILY"/>
    <property type="match status" value="1"/>
</dbReference>
<dbReference type="SMART" id="SM00345">
    <property type="entry name" value="HTH_GNTR"/>
    <property type="match status" value="1"/>
</dbReference>
<dbReference type="SMART" id="SM00895">
    <property type="entry name" value="FCD"/>
    <property type="match status" value="1"/>
</dbReference>
<dbReference type="EMBL" id="JADKPO010000024">
    <property type="protein sequence ID" value="MBF4769347.1"/>
    <property type="molecule type" value="Genomic_DNA"/>
</dbReference>
<protein>
    <submittedName>
        <fullName evidence="5">FadR family transcriptional regulator</fullName>
    </submittedName>
</protein>
<gene>
    <name evidence="5" type="ORF">ISU10_16385</name>
</gene>
<dbReference type="Gene3D" id="1.20.120.530">
    <property type="entry name" value="GntR ligand-binding domain-like"/>
    <property type="match status" value="1"/>
</dbReference>
<dbReference type="Pfam" id="PF00392">
    <property type="entry name" value="GntR"/>
    <property type="match status" value="1"/>
</dbReference>
<dbReference type="AlphaFoldDB" id="A0A930YJJ0"/>
<evidence type="ECO:0000256" key="3">
    <source>
        <dbReference type="ARBA" id="ARBA00023163"/>
    </source>
</evidence>
<dbReference type="RefSeq" id="WP_194697497.1">
    <property type="nucleotide sequence ID" value="NZ_JADKPO010000024.1"/>
</dbReference>
<accession>A0A930YJJ0</accession>
<dbReference type="InterPro" id="IPR036388">
    <property type="entry name" value="WH-like_DNA-bd_sf"/>
</dbReference>
<sequence length="240" mass="25727">MSATRRYLQVALQILEGIGSGATPLGSKLPADRELAGMMGVSRLTVREAVLALEVVGVLQVRTGDGTYVTHDGAHSSQLGGLLSHKEFPVPTAEVLEARSVVEPAAVALVAQRATPEQLDELEDLLEHAEDLTHRVEDLGEFVSVGLQFHASLVRLCGNAHLAAFLNALVDLEEHPLWTLLNAHAMQNLDARRSQVAEHRQILTEIRAGNASRASALMAEHLGHLAVAVEALSDLTNNSN</sequence>
<keyword evidence="6" id="KW-1185">Reference proteome</keyword>
<dbReference type="PRINTS" id="PR00035">
    <property type="entry name" value="HTHGNTR"/>
</dbReference>
<dbReference type="GO" id="GO:0003677">
    <property type="term" value="F:DNA binding"/>
    <property type="evidence" value="ECO:0007669"/>
    <property type="project" value="UniProtKB-KW"/>
</dbReference>
<evidence type="ECO:0000259" key="4">
    <source>
        <dbReference type="PROSITE" id="PS50949"/>
    </source>
</evidence>
<dbReference type="CDD" id="cd07377">
    <property type="entry name" value="WHTH_GntR"/>
    <property type="match status" value="1"/>
</dbReference>
<dbReference type="GO" id="GO:0003700">
    <property type="term" value="F:DNA-binding transcription factor activity"/>
    <property type="evidence" value="ECO:0007669"/>
    <property type="project" value="InterPro"/>
</dbReference>
<keyword evidence="3" id="KW-0804">Transcription</keyword>
<keyword evidence="2" id="KW-0238">DNA-binding</keyword>
<proteinExistence type="predicted"/>
<dbReference type="InterPro" id="IPR000524">
    <property type="entry name" value="Tscrpt_reg_HTH_GntR"/>
</dbReference>
<dbReference type="SUPFAM" id="SSF46785">
    <property type="entry name" value="Winged helix' DNA-binding domain"/>
    <property type="match status" value="1"/>
</dbReference>
<dbReference type="InterPro" id="IPR008920">
    <property type="entry name" value="TF_FadR/GntR_C"/>
</dbReference>
<dbReference type="PROSITE" id="PS50949">
    <property type="entry name" value="HTH_GNTR"/>
    <property type="match status" value="1"/>
</dbReference>
<evidence type="ECO:0000256" key="2">
    <source>
        <dbReference type="ARBA" id="ARBA00023125"/>
    </source>
</evidence>
<dbReference type="Proteomes" id="UP000660668">
    <property type="component" value="Unassembled WGS sequence"/>
</dbReference>
<dbReference type="InterPro" id="IPR036390">
    <property type="entry name" value="WH_DNA-bd_sf"/>
</dbReference>
<keyword evidence="1" id="KW-0805">Transcription regulation</keyword>
<dbReference type="Pfam" id="PF07729">
    <property type="entry name" value="FCD"/>
    <property type="match status" value="1"/>
</dbReference>
<reference evidence="5" key="1">
    <citation type="submission" date="2020-11" db="EMBL/GenBank/DDBJ databases">
        <title>Nocardioides cynanchi sp. nov., isolated from soil of rhizosphere of Cynanchum wilfordii.</title>
        <authorList>
            <person name="Lee J.-S."/>
            <person name="Suh M.K."/>
            <person name="Kim J.-S."/>
        </authorList>
    </citation>
    <scope>NUCLEOTIDE SEQUENCE</scope>
    <source>
        <strain evidence="5">KCTC 19276</strain>
    </source>
</reference>
<dbReference type="PANTHER" id="PTHR43537:SF5">
    <property type="entry name" value="UXU OPERON TRANSCRIPTIONAL REGULATOR"/>
    <property type="match status" value="1"/>
</dbReference>
<evidence type="ECO:0000313" key="6">
    <source>
        <dbReference type="Proteomes" id="UP000660668"/>
    </source>
</evidence>